<comment type="caution">
    <text evidence="2">The sequence shown here is derived from an EMBL/GenBank/DDBJ whole genome shotgun (WGS) entry which is preliminary data.</text>
</comment>
<feature type="compositionally biased region" description="Low complexity" evidence="1">
    <location>
        <begin position="43"/>
        <end position="55"/>
    </location>
</feature>
<reference evidence="2" key="1">
    <citation type="journal article" date="2022" name="bioRxiv">
        <title>Sequencing and chromosome-scale assembly of the giantPleurodeles waltlgenome.</title>
        <authorList>
            <person name="Brown T."/>
            <person name="Elewa A."/>
            <person name="Iarovenko S."/>
            <person name="Subramanian E."/>
            <person name="Araus A.J."/>
            <person name="Petzold A."/>
            <person name="Susuki M."/>
            <person name="Suzuki K.-i.T."/>
            <person name="Hayashi T."/>
            <person name="Toyoda A."/>
            <person name="Oliveira C."/>
            <person name="Osipova E."/>
            <person name="Leigh N.D."/>
            <person name="Simon A."/>
            <person name="Yun M.H."/>
        </authorList>
    </citation>
    <scope>NUCLEOTIDE SEQUENCE</scope>
    <source>
        <strain evidence="2">20211129_DDA</strain>
        <tissue evidence="2">Liver</tissue>
    </source>
</reference>
<accession>A0AAV7NU84</accession>
<proteinExistence type="predicted"/>
<feature type="region of interest" description="Disordered" evidence="1">
    <location>
        <begin position="1"/>
        <end position="93"/>
    </location>
</feature>
<dbReference type="Proteomes" id="UP001066276">
    <property type="component" value="Chromosome 8"/>
</dbReference>
<evidence type="ECO:0000313" key="3">
    <source>
        <dbReference type="Proteomes" id="UP001066276"/>
    </source>
</evidence>
<dbReference type="EMBL" id="JANPWB010000012">
    <property type="protein sequence ID" value="KAJ1119661.1"/>
    <property type="molecule type" value="Genomic_DNA"/>
</dbReference>
<sequence length="137" mass="14539">MGQGGVCSSPGTPDLVWQGPLDFEEDDPGEQDAARTPWDEAKAGPGAASRISSAGRRGRRQEAADASSGLCGGVGFAPPTPRPGRSNVQARQGCCQRTEGSIRVVRCVVAPVMHFKDMAHQYPEDEQYGEYAAGQYN</sequence>
<protein>
    <submittedName>
        <fullName evidence="2">Uncharacterized protein</fullName>
    </submittedName>
</protein>
<evidence type="ECO:0000313" key="2">
    <source>
        <dbReference type="EMBL" id="KAJ1119661.1"/>
    </source>
</evidence>
<gene>
    <name evidence="2" type="ORF">NDU88_007846</name>
</gene>
<evidence type="ECO:0000256" key="1">
    <source>
        <dbReference type="SAM" id="MobiDB-lite"/>
    </source>
</evidence>
<name>A0AAV7NU84_PLEWA</name>
<keyword evidence="3" id="KW-1185">Reference proteome</keyword>
<organism evidence="2 3">
    <name type="scientific">Pleurodeles waltl</name>
    <name type="common">Iberian ribbed newt</name>
    <dbReference type="NCBI Taxonomy" id="8319"/>
    <lineage>
        <taxon>Eukaryota</taxon>
        <taxon>Metazoa</taxon>
        <taxon>Chordata</taxon>
        <taxon>Craniata</taxon>
        <taxon>Vertebrata</taxon>
        <taxon>Euteleostomi</taxon>
        <taxon>Amphibia</taxon>
        <taxon>Batrachia</taxon>
        <taxon>Caudata</taxon>
        <taxon>Salamandroidea</taxon>
        <taxon>Salamandridae</taxon>
        <taxon>Pleurodelinae</taxon>
        <taxon>Pleurodeles</taxon>
    </lineage>
</organism>
<dbReference type="AlphaFoldDB" id="A0AAV7NU84"/>